<dbReference type="AlphaFoldDB" id="A0AAW1XRU6"/>
<proteinExistence type="predicted"/>
<dbReference type="PANTHER" id="PTHR33985">
    <property type="entry name" value="OS02G0491300 PROTEIN-RELATED"/>
    <property type="match status" value="1"/>
</dbReference>
<accession>A0AAW1XRU6</accession>
<reference evidence="1 2" key="1">
    <citation type="journal article" date="2023" name="G3 (Bethesda)">
        <title>A chromosome-length genome assembly and annotation of blackberry (Rubus argutus, cv. 'Hillquist').</title>
        <authorList>
            <person name="Bruna T."/>
            <person name="Aryal R."/>
            <person name="Dudchenko O."/>
            <person name="Sargent D.J."/>
            <person name="Mead D."/>
            <person name="Buti M."/>
            <person name="Cavallini A."/>
            <person name="Hytonen T."/>
            <person name="Andres J."/>
            <person name="Pham M."/>
            <person name="Weisz D."/>
            <person name="Mascagni F."/>
            <person name="Usai G."/>
            <person name="Natali L."/>
            <person name="Bassil N."/>
            <person name="Fernandez G.E."/>
            <person name="Lomsadze A."/>
            <person name="Armour M."/>
            <person name="Olukolu B."/>
            <person name="Poorten T."/>
            <person name="Britton C."/>
            <person name="Davik J."/>
            <person name="Ashrafi H."/>
            <person name="Aiden E.L."/>
            <person name="Borodovsky M."/>
            <person name="Worthington M."/>
        </authorList>
    </citation>
    <scope>NUCLEOTIDE SEQUENCE [LARGE SCALE GENOMIC DNA]</scope>
    <source>
        <strain evidence="1">PI 553951</strain>
    </source>
</reference>
<dbReference type="PANTHER" id="PTHR33985:SF17">
    <property type="entry name" value="FASCICLIN-LIKE ARABINOGALACTAN PROTEIN 20"/>
    <property type="match status" value="1"/>
</dbReference>
<dbReference type="InterPro" id="IPR052806">
    <property type="entry name" value="Fasciclin-like_AGP"/>
</dbReference>
<organism evidence="1 2">
    <name type="scientific">Rubus argutus</name>
    <name type="common">Southern blackberry</name>
    <dbReference type="NCBI Taxonomy" id="59490"/>
    <lineage>
        <taxon>Eukaryota</taxon>
        <taxon>Viridiplantae</taxon>
        <taxon>Streptophyta</taxon>
        <taxon>Embryophyta</taxon>
        <taxon>Tracheophyta</taxon>
        <taxon>Spermatophyta</taxon>
        <taxon>Magnoliopsida</taxon>
        <taxon>eudicotyledons</taxon>
        <taxon>Gunneridae</taxon>
        <taxon>Pentapetalae</taxon>
        <taxon>rosids</taxon>
        <taxon>fabids</taxon>
        <taxon>Rosales</taxon>
        <taxon>Rosaceae</taxon>
        <taxon>Rosoideae</taxon>
        <taxon>Rosoideae incertae sedis</taxon>
        <taxon>Rubus</taxon>
    </lineage>
</organism>
<protein>
    <submittedName>
        <fullName evidence="1">Uncharacterized protein</fullName>
    </submittedName>
</protein>
<sequence>MLVDSSLSTQCHFPVSVSHRLHSSRCRLRQFRPLSISNTTISSPPLSHQSLKSLPFGANISTLLVGHSLLVTTMPSNDLVLLYNFTIMVSPIFDDESLIIFGTNKFFDSYFKISGPIQSYRAKNLEARVLKSKGCSVMA</sequence>
<evidence type="ECO:0000313" key="2">
    <source>
        <dbReference type="Proteomes" id="UP001457282"/>
    </source>
</evidence>
<keyword evidence="2" id="KW-1185">Reference proteome</keyword>
<comment type="caution">
    <text evidence="1">The sequence shown here is derived from an EMBL/GenBank/DDBJ whole genome shotgun (WGS) entry which is preliminary data.</text>
</comment>
<name>A0AAW1XRU6_RUBAR</name>
<evidence type="ECO:0000313" key="1">
    <source>
        <dbReference type="EMBL" id="KAK9938639.1"/>
    </source>
</evidence>
<dbReference type="EMBL" id="JBEDUW010000003">
    <property type="protein sequence ID" value="KAK9938639.1"/>
    <property type="molecule type" value="Genomic_DNA"/>
</dbReference>
<dbReference type="Proteomes" id="UP001457282">
    <property type="component" value="Unassembled WGS sequence"/>
</dbReference>
<gene>
    <name evidence="1" type="ORF">M0R45_015364</name>
</gene>